<protein>
    <recommendedName>
        <fullName evidence="4">CBS domain-containing protein</fullName>
    </recommendedName>
</protein>
<dbReference type="GO" id="GO:0005769">
    <property type="term" value="C:early endosome"/>
    <property type="evidence" value="ECO:0007669"/>
    <property type="project" value="TreeGrafter"/>
</dbReference>
<dbReference type="PANTHER" id="PTHR45711">
    <property type="entry name" value="CHLORIDE CHANNEL PROTEIN"/>
    <property type="match status" value="1"/>
</dbReference>
<dbReference type="AlphaFoldDB" id="A0A8S2ZYD4"/>
<keyword evidence="2" id="KW-0813">Transport</keyword>
<evidence type="ECO:0000313" key="5">
    <source>
        <dbReference type="EMBL" id="CAF4666943.1"/>
    </source>
</evidence>
<dbReference type="SUPFAM" id="SSF54631">
    <property type="entry name" value="CBS-domain pair"/>
    <property type="match status" value="1"/>
</dbReference>
<dbReference type="GO" id="GO:0005794">
    <property type="term" value="C:Golgi apparatus"/>
    <property type="evidence" value="ECO:0007669"/>
    <property type="project" value="TreeGrafter"/>
</dbReference>
<keyword evidence="2" id="KW-0406">Ion transport</keyword>
<dbReference type="Gene3D" id="3.90.1280.20">
    <property type="match status" value="2"/>
</dbReference>
<dbReference type="PANTHER" id="PTHR45711:SF6">
    <property type="entry name" value="CHLORIDE CHANNEL PROTEIN"/>
    <property type="match status" value="1"/>
</dbReference>
<name>A0A8S2ZYD4_9BILA</name>
<reference evidence="5" key="1">
    <citation type="submission" date="2021-02" db="EMBL/GenBank/DDBJ databases">
        <authorList>
            <person name="Nowell W R."/>
        </authorList>
    </citation>
    <scope>NUCLEOTIDE SEQUENCE</scope>
</reference>
<feature type="domain" description="CBS" evidence="4">
    <location>
        <begin position="141"/>
        <end position="197"/>
    </location>
</feature>
<evidence type="ECO:0000256" key="2">
    <source>
        <dbReference type="ARBA" id="ARBA00023065"/>
    </source>
</evidence>
<comment type="subcellular location">
    <subcellularLocation>
        <location evidence="1">Endosome membrane</location>
        <topology evidence="1">Multi-pass membrane protein</topology>
    </subcellularLocation>
</comment>
<dbReference type="GO" id="GO:0005886">
    <property type="term" value="C:plasma membrane"/>
    <property type="evidence" value="ECO:0007669"/>
    <property type="project" value="TreeGrafter"/>
</dbReference>
<accession>A0A8S2ZYD4</accession>
<keyword evidence="3" id="KW-0129">CBS domain</keyword>
<comment type="caution">
    <text evidence="5">The sequence shown here is derived from an EMBL/GenBank/DDBJ whole genome shotgun (WGS) entry which is preliminary data.</text>
</comment>
<dbReference type="GO" id="GO:0010008">
    <property type="term" value="C:endosome membrane"/>
    <property type="evidence" value="ECO:0007669"/>
    <property type="project" value="UniProtKB-SubCell"/>
</dbReference>
<dbReference type="InterPro" id="IPR000644">
    <property type="entry name" value="CBS_dom"/>
</dbReference>
<feature type="domain" description="CBS" evidence="4">
    <location>
        <begin position="52"/>
        <end position="112"/>
    </location>
</feature>
<dbReference type="InterPro" id="IPR046342">
    <property type="entry name" value="CBS_dom_sf"/>
</dbReference>
<dbReference type="Proteomes" id="UP000681967">
    <property type="component" value="Unassembled WGS sequence"/>
</dbReference>
<evidence type="ECO:0000256" key="3">
    <source>
        <dbReference type="PROSITE-ProRule" id="PRU00703"/>
    </source>
</evidence>
<dbReference type="SMART" id="SM00116">
    <property type="entry name" value="CBS"/>
    <property type="match status" value="2"/>
</dbReference>
<dbReference type="PROSITE" id="PS51371">
    <property type="entry name" value="CBS"/>
    <property type="match status" value="2"/>
</dbReference>
<dbReference type="GO" id="GO:0005247">
    <property type="term" value="F:voltage-gated chloride channel activity"/>
    <property type="evidence" value="ECO:0007669"/>
    <property type="project" value="TreeGrafter"/>
</dbReference>
<sequence>MCAALISKLVGDALVGEGIYDAHIKLNNYPYLDIKAEFIDQTTATDLIENKQDKNELIMLPRDGLTLSDLIAILHTHKYNGYPVIASIEEASIIGFVLRRDLESIIQQRTLSNVESNMNTYISFSRTVQQQSNLIHLYRLLNRSPTTITLDTPTTTIIDLCRKLGAQTILITNEKGHLVGLLTKKDIIAYVKQKKLK</sequence>
<organism evidence="5 6">
    <name type="scientific">Rotaria magnacalcarata</name>
    <dbReference type="NCBI Taxonomy" id="392030"/>
    <lineage>
        <taxon>Eukaryota</taxon>
        <taxon>Metazoa</taxon>
        <taxon>Spiralia</taxon>
        <taxon>Gnathifera</taxon>
        <taxon>Rotifera</taxon>
        <taxon>Eurotatoria</taxon>
        <taxon>Bdelloidea</taxon>
        <taxon>Philodinida</taxon>
        <taxon>Philodinidae</taxon>
        <taxon>Rotaria</taxon>
    </lineage>
</organism>
<evidence type="ECO:0000313" key="6">
    <source>
        <dbReference type="Proteomes" id="UP000681967"/>
    </source>
</evidence>
<evidence type="ECO:0000259" key="4">
    <source>
        <dbReference type="PROSITE" id="PS51371"/>
    </source>
</evidence>
<evidence type="ECO:0000256" key="1">
    <source>
        <dbReference type="ARBA" id="ARBA00004337"/>
    </source>
</evidence>
<gene>
    <name evidence="5" type="ORF">BYL167_LOCUS42818</name>
</gene>
<proteinExistence type="predicted"/>
<dbReference type="Pfam" id="PF00571">
    <property type="entry name" value="CBS"/>
    <property type="match status" value="1"/>
</dbReference>
<dbReference type="EMBL" id="CAJOBH010112124">
    <property type="protein sequence ID" value="CAF4666943.1"/>
    <property type="molecule type" value="Genomic_DNA"/>
</dbReference>